<name>A0A6J7VVL5_9ZZZZ</name>
<gene>
    <name evidence="1" type="ORF">UFOPK4410_01050</name>
</gene>
<accession>A0A6J7VVL5</accession>
<proteinExistence type="predicted"/>
<dbReference type="AlphaFoldDB" id="A0A6J7VVL5"/>
<protein>
    <submittedName>
        <fullName evidence="1">Unannotated protein</fullName>
    </submittedName>
</protein>
<reference evidence="1" key="1">
    <citation type="submission" date="2020-05" db="EMBL/GenBank/DDBJ databases">
        <authorList>
            <person name="Chiriac C."/>
            <person name="Salcher M."/>
            <person name="Ghai R."/>
            <person name="Kavagutti S V."/>
        </authorList>
    </citation>
    <scope>NUCLEOTIDE SEQUENCE</scope>
</reference>
<organism evidence="1">
    <name type="scientific">freshwater metagenome</name>
    <dbReference type="NCBI Taxonomy" id="449393"/>
    <lineage>
        <taxon>unclassified sequences</taxon>
        <taxon>metagenomes</taxon>
        <taxon>ecological metagenomes</taxon>
    </lineage>
</organism>
<sequence length="36" mass="3689">MAIKIATGFTASFNTYAPLAVPDAGAVILLSMTGKF</sequence>
<dbReference type="EMBL" id="CAFBRV010000126">
    <property type="protein sequence ID" value="CAB5121165.1"/>
    <property type="molecule type" value="Genomic_DNA"/>
</dbReference>
<evidence type="ECO:0000313" key="1">
    <source>
        <dbReference type="EMBL" id="CAB5121165.1"/>
    </source>
</evidence>